<dbReference type="InterPro" id="IPR002401">
    <property type="entry name" value="Cyt_P450_E_grp-I"/>
</dbReference>
<keyword evidence="11" id="KW-0349">Heme</keyword>
<dbReference type="PANTHER" id="PTHR42808:SF3">
    <property type="entry name" value="HYDROXYSTEROID DEHYDROGENASE-LIKE PROTEIN 2"/>
    <property type="match status" value="1"/>
</dbReference>
<comment type="similarity">
    <text evidence="3">Belongs to the short-chain dehydrogenases/reductases (SDR) family.</text>
</comment>
<keyword evidence="8" id="KW-0496">Mitochondrion</keyword>
<dbReference type="AlphaFoldDB" id="A0A9W7XJ28"/>
<dbReference type="InterPro" id="IPR017972">
    <property type="entry name" value="Cyt_P450_CS"/>
</dbReference>
<evidence type="ECO:0000256" key="9">
    <source>
        <dbReference type="ARBA" id="ARBA00023140"/>
    </source>
</evidence>
<sequence length="797" mass="88778">MSMSSVVAALQIAAQPVIATYWKHVLAASALYLVAVLAKRAYFTPLRKMPGPPLSRLTNLCLLYHIITGKYQEYTLRLHAQYGPVVRIGYNQVSVSNGSDLRRILATHAFRKGHSYEANIFLSPTTFSTTDPELNRTRRRQIGNTYSIAHLRTLEDLIITHGIDSLIKQWDEKAESNQEVNYFYSYHSLAMDIVGVLGFGRSFNVLESGNTRITDNTHMMMELSALQGNIPLLKHFTWPVSRLIDARSELIEIAEDAIQRRKKEIKEDPSFAEKHQDILQTLIDARDPETGQRLGDKPLVSEIMMLLVAGTDTTSNTLTWITMHLLHNPEAYQRLCREIRNKFPTSATIRYDDAKAQLPYLTAVILEAMRLTPSASGYLPRRVPSSGIFIGEYHVPAGNEINVAIAACHRNPQIWSNPHIFDPSRFMGDQGQVYAKEILAFSTGVRVCVGRNLAWMEMYTVLANLLRRYDLELPEDSLYGPGRTDEMGRLVHLPCATFITCGPNLQDTVVFITGGSRGIGEAIAVRLAQEGASIAIAAKTADPNAKLPGTIYSAAQAIEQAGGRALPIQCDIRDEKQVQAAIEKTVEKFGHLDIVINNASAIFLESTAGTSAKKYDLMHSINGRGTWLVSKLALPYLKQSKNPRILTLSPPLDMAKKWFAQNPAYTMAKYNMSMLVLGHSVEFAPFGIAVNGLWPYTVIQTAALNMIESAKNRPNLRTPEIMADAALVVLQKPATFTGNLCIDEVVLREEGMRDFGKYALTAGTRDEDMELDGFLGDDEHDRVEQLRTMHKNMGPKL</sequence>
<accession>A0A9W7XJ28</accession>
<dbReference type="Pfam" id="PF00067">
    <property type="entry name" value="p450"/>
    <property type="match status" value="1"/>
</dbReference>
<dbReference type="InterPro" id="IPR002347">
    <property type="entry name" value="SDR_fam"/>
</dbReference>
<evidence type="ECO:0000256" key="1">
    <source>
        <dbReference type="ARBA" id="ARBA00004173"/>
    </source>
</evidence>
<comment type="caution">
    <text evidence="12">The sequence shown here is derived from an EMBL/GenBank/DDBJ whole genome shotgun (WGS) entry which is preliminary data.</text>
</comment>
<dbReference type="GO" id="GO:0005506">
    <property type="term" value="F:iron ion binding"/>
    <property type="evidence" value="ECO:0007669"/>
    <property type="project" value="InterPro"/>
</dbReference>
<dbReference type="GO" id="GO:0004497">
    <property type="term" value="F:monooxygenase activity"/>
    <property type="evidence" value="ECO:0007669"/>
    <property type="project" value="InterPro"/>
</dbReference>
<dbReference type="GO" id="GO:0005777">
    <property type="term" value="C:peroxisome"/>
    <property type="evidence" value="ECO:0007669"/>
    <property type="project" value="UniProtKB-SubCell"/>
</dbReference>
<dbReference type="InterPro" id="IPR036396">
    <property type="entry name" value="Cyt_P450_sf"/>
</dbReference>
<dbReference type="SUPFAM" id="SSF51735">
    <property type="entry name" value="NAD(P)-binding Rossmann-fold domains"/>
    <property type="match status" value="1"/>
</dbReference>
<evidence type="ECO:0000256" key="5">
    <source>
        <dbReference type="ARBA" id="ARBA00022857"/>
    </source>
</evidence>
<evidence type="ECO:0000256" key="4">
    <source>
        <dbReference type="ARBA" id="ARBA00022723"/>
    </source>
</evidence>
<evidence type="ECO:0000256" key="11">
    <source>
        <dbReference type="PIRSR" id="PIRSR602401-1"/>
    </source>
</evidence>
<evidence type="ECO:0000256" key="8">
    <source>
        <dbReference type="ARBA" id="ARBA00023128"/>
    </source>
</evidence>
<dbReference type="PROSITE" id="PS00086">
    <property type="entry name" value="CYTOCHROME_P450"/>
    <property type="match status" value="1"/>
</dbReference>
<evidence type="ECO:0000256" key="2">
    <source>
        <dbReference type="ARBA" id="ARBA00004275"/>
    </source>
</evidence>
<dbReference type="PANTHER" id="PTHR42808">
    <property type="entry name" value="HYDROXYSTEROID DEHYDROGENASE-LIKE PROTEIN 2"/>
    <property type="match status" value="1"/>
</dbReference>
<comment type="subcellular location">
    <subcellularLocation>
        <location evidence="1">Mitochondrion</location>
    </subcellularLocation>
    <subcellularLocation>
        <location evidence="2">Peroxisome</location>
    </subcellularLocation>
</comment>
<evidence type="ECO:0000256" key="10">
    <source>
        <dbReference type="ARBA" id="ARBA00040243"/>
    </source>
</evidence>
<proteinExistence type="inferred from homology"/>
<evidence type="ECO:0000256" key="3">
    <source>
        <dbReference type="ARBA" id="ARBA00006484"/>
    </source>
</evidence>
<dbReference type="Proteomes" id="UP001145021">
    <property type="component" value="Unassembled WGS sequence"/>
</dbReference>
<dbReference type="PRINTS" id="PR00385">
    <property type="entry name" value="P450"/>
</dbReference>
<dbReference type="NCBIfam" id="NF006133">
    <property type="entry name" value="PRK08278.1"/>
    <property type="match status" value="1"/>
</dbReference>
<keyword evidence="6" id="KW-0560">Oxidoreductase</keyword>
<dbReference type="FunFam" id="3.40.50.720:FF:000301">
    <property type="entry name" value="Hydroxysteroid dehydrogenase like 2"/>
    <property type="match status" value="1"/>
</dbReference>
<dbReference type="PRINTS" id="PR00463">
    <property type="entry name" value="EP450I"/>
</dbReference>
<keyword evidence="7 11" id="KW-0408">Iron</keyword>
<evidence type="ECO:0000313" key="12">
    <source>
        <dbReference type="EMBL" id="KAJ1644507.1"/>
    </source>
</evidence>
<keyword evidence="4 11" id="KW-0479">Metal-binding</keyword>
<dbReference type="Pfam" id="PF00106">
    <property type="entry name" value="adh_short"/>
    <property type="match status" value="1"/>
</dbReference>
<reference evidence="12" key="1">
    <citation type="submission" date="2022-07" db="EMBL/GenBank/DDBJ databases">
        <title>Phylogenomic reconstructions and comparative analyses of Kickxellomycotina fungi.</title>
        <authorList>
            <person name="Reynolds N.K."/>
            <person name="Stajich J.E."/>
            <person name="Barry K."/>
            <person name="Grigoriev I.V."/>
            <person name="Crous P."/>
            <person name="Smith M.E."/>
        </authorList>
    </citation>
    <scope>NUCLEOTIDE SEQUENCE</scope>
    <source>
        <strain evidence="12">NBRC 105413</strain>
    </source>
</reference>
<dbReference type="InterPro" id="IPR001128">
    <property type="entry name" value="Cyt_P450"/>
</dbReference>
<keyword evidence="5" id="KW-0521">NADP</keyword>
<evidence type="ECO:0000313" key="13">
    <source>
        <dbReference type="Proteomes" id="UP001145021"/>
    </source>
</evidence>
<keyword evidence="9" id="KW-0576">Peroxisome</keyword>
<feature type="binding site" description="axial binding residue" evidence="11">
    <location>
        <position position="448"/>
    </location>
    <ligand>
        <name>heme</name>
        <dbReference type="ChEBI" id="CHEBI:30413"/>
    </ligand>
    <ligandPart>
        <name>Fe</name>
        <dbReference type="ChEBI" id="CHEBI:18248"/>
    </ligandPart>
</feature>
<gene>
    <name evidence="12" type="ORF">LPJ64_003815</name>
</gene>
<comment type="cofactor">
    <cofactor evidence="11">
        <name>heme</name>
        <dbReference type="ChEBI" id="CHEBI:30413"/>
    </cofactor>
</comment>
<dbReference type="InterPro" id="IPR036291">
    <property type="entry name" value="NAD(P)-bd_dom_sf"/>
</dbReference>
<dbReference type="GO" id="GO:0005739">
    <property type="term" value="C:mitochondrion"/>
    <property type="evidence" value="ECO:0007669"/>
    <property type="project" value="UniProtKB-SubCell"/>
</dbReference>
<name>A0A9W7XJ28_9FUNG</name>
<dbReference type="GO" id="GO:0016705">
    <property type="term" value="F:oxidoreductase activity, acting on paired donors, with incorporation or reduction of molecular oxygen"/>
    <property type="evidence" value="ECO:0007669"/>
    <property type="project" value="InterPro"/>
</dbReference>
<evidence type="ECO:0000256" key="7">
    <source>
        <dbReference type="ARBA" id="ARBA00023004"/>
    </source>
</evidence>
<dbReference type="InterPro" id="IPR051935">
    <property type="entry name" value="HSDL2"/>
</dbReference>
<organism evidence="12 13">
    <name type="scientific">Coemansia asiatica</name>
    <dbReference type="NCBI Taxonomy" id="1052880"/>
    <lineage>
        <taxon>Eukaryota</taxon>
        <taxon>Fungi</taxon>
        <taxon>Fungi incertae sedis</taxon>
        <taxon>Zoopagomycota</taxon>
        <taxon>Kickxellomycotina</taxon>
        <taxon>Kickxellomycetes</taxon>
        <taxon>Kickxellales</taxon>
        <taxon>Kickxellaceae</taxon>
        <taxon>Coemansia</taxon>
    </lineage>
</organism>
<evidence type="ECO:0000256" key="6">
    <source>
        <dbReference type="ARBA" id="ARBA00023002"/>
    </source>
</evidence>
<dbReference type="SUPFAM" id="SSF48264">
    <property type="entry name" value="Cytochrome P450"/>
    <property type="match status" value="1"/>
</dbReference>
<dbReference type="Gene3D" id="1.10.630.10">
    <property type="entry name" value="Cytochrome P450"/>
    <property type="match status" value="1"/>
</dbReference>
<dbReference type="EMBL" id="JANBOH010000160">
    <property type="protein sequence ID" value="KAJ1644507.1"/>
    <property type="molecule type" value="Genomic_DNA"/>
</dbReference>
<keyword evidence="13" id="KW-1185">Reference proteome</keyword>
<protein>
    <recommendedName>
        <fullName evidence="10">Hydroxysteroid dehydrogenase-like protein 2</fullName>
    </recommendedName>
</protein>
<dbReference type="GO" id="GO:0020037">
    <property type="term" value="F:heme binding"/>
    <property type="evidence" value="ECO:0007669"/>
    <property type="project" value="InterPro"/>
</dbReference>
<dbReference type="Gene3D" id="3.40.50.720">
    <property type="entry name" value="NAD(P)-binding Rossmann-like Domain"/>
    <property type="match status" value="1"/>
</dbReference>